<dbReference type="EMBL" id="FWFZ01000055">
    <property type="protein sequence ID" value="SLN77518.1"/>
    <property type="molecule type" value="Genomic_DNA"/>
</dbReference>
<reference evidence="2 3" key="1">
    <citation type="submission" date="2017-03" db="EMBL/GenBank/DDBJ databases">
        <authorList>
            <person name="Afonso C.L."/>
            <person name="Miller P.J."/>
            <person name="Scott M.A."/>
            <person name="Spackman E."/>
            <person name="Goraichik I."/>
            <person name="Dimitrov K.M."/>
            <person name="Suarez D.L."/>
            <person name="Swayne D.E."/>
        </authorList>
    </citation>
    <scope>NUCLEOTIDE SEQUENCE [LARGE SCALE GENOMIC DNA]</scope>
    <source>
        <strain evidence="2 3">CECT 7023</strain>
    </source>
</reference>
<evidence type="ECO:0000256" key="1">
    <source>
        <dbReference type="SAM" id="MobiDB-lite"/>
    </source>
</evidence>
<organism evidence="2 3">
    <name type="scientific">Roseisalinus antarcticus</name>
    <dbReference type="NCBI Taxonomy" id="254357"/>
    <lineage>
        <taxon>Bacteria</taxon>
        <taxon>Pseudomonadati</taxon>
        <taxon>Pseudomonadota</taxon>
        <taxon>Alphaproteobacteria</taxon>
        <taxon>Rhodobacterales</taxon>
        <taxon>Roseobacteraceae</taxon>
        <taxon>Roseisalinus</taxon>
    </lineage>
</organism>
<name>A0A1Y5TZH8_9RHOB</name>
<feature type="region of interest" description="Disordered" evidence="1">
    <location>
        <begin position="45"/>
        <end position="64"/>
    </location>
</feature>
<evidence type="ECO:0000313" key="2">
    <source>
        <dbReference type="EMBL" id="SLN77518.1"/>
    </source>
</evidence>
<gene>
    <name evidence="2" type="ORF">ROA7023_04427</name>
</gene>
<protein>
    <submittedName>
        <fullName evidence="2">Uncharacterized protein</fullName>
    </submittedName>
</protein>
<sequence length="99" mass="11161">MRESALASYRAAESPLKRLGRQRSLSNFKTAKSIRLGEMGRLEELGESGEITHTSRAENGETTQRAEAWSTLGLKFRAWLDFGARWLDWRAAFLNEGTA</sequence>
<dbReference type="AlphaFoldDB" id="A0A1Y5TZH8"/>
<keyword evidence="3" id="KW-1185">Reference proteome</keyword>
<dbReference type="Proteomes" id="UP000193900">
    <property type="component" value="Unassembled WGS sequence"/>
</dbReference>
<dbReference type="RefSeq" id="WP_085881109.1">
    <property type="nucleotide sequence ID" value="NZ_FWFZ01000055.1"/>
</dbReference>
<evidence type="ECO:0000313" key="3">
    <source>
        <dbReference type="Proteomes" id="UP000193900"/>
    </source>
</evidence>
<proteinExistence type="predicted"/>
<accession>A0A1Y5TZH8</accession>